<dbReference type="EMBL" id="JBHSMG010000002">
    <property type="protein sequence ID" value="MFC5502214.1"/>
    <property type="molecule type" value="Genomic_DNA"/>
</dbReference>
<keyword evidence="3" id="KW-1185">Reference proteome</keyword>
<protein>
    <submittedName>
        <fullName evidence="2">Uncharacterized protein</fullName>
    </submittedName>
</protein>
<evidence type="ECO:0000256" key="1">
    <source>
        <dbReference type="SAM" id="Phobius"/>
    </source>
</evidence>
<comment type="caution">
    <text evidence="2">The sequence shown here is derived from an EMBL/GenBank/DDBJ whole genome shotgun (WGS) entry which is preliminary data.</text>
</comment>
<feature type="transmembrane region" description="Helical" evidence="1">
    <location>
        <begin position="17"/>
        <end position="40"/>
    </location>
</feature>
<reference evidence="3" key="1">
    <citation type="journal article" date="2019" name="Int. J. Syst. Evol. Microbiol.">
        <title>The Global Catalogue of Microorganisms (GCM) 10K type strain sequencing project: providing services to taxonomists for standard genome sequencing and annotation.</title>
        <authorList>
            <consortium name="The Broad Institute Genomics Platform"/>
            <consortium name="The Broad Institute Genome Sequencing Center for Infectious Disease"/>
            <person name="Wu L."/>
            <person name="Ma J."/>
        </authorList>
    </citation>
    <scope>NUCLEOTIDE SEQUENCE [LARGE SCALE GENOMIC DNA]</scope>
    <source>
        <strain evidence="3">CGMCC 4.6997</strain>
    </source>
</reference>
<gene>
    <name evidence="2" type="ORF">ACFPJ4_08180</name>
</gene>
<keyword evidence="1" id="KW-0812">Transmembrane</keyword>
<dbReference type="Proteomes" id="UP001596039">
    <property type="component" value="Unassembled WGS sequence"/>
</dbReference>
<proteinExistence type="predicted"/>
<feature type="transmembrane region" description="Helical" evidence="1">
    <location>
        <begin position="124"/>
        <end position="145"/>
    </location>
</feature>
<feature type="transmembrane region" description="Helical" evidence="1">
    <location>
        <begin position="78"/>
        <end position="103"/>
    </location>
</feature>
<name>A0ABW0NPB7_9MICO</name>
<dbReference type="RefSeq" id="WP_386739915.1">
    <property type="nucleotide sequence ID" value="NZ_JBHSMG010000002.1"/>
</dbReference>
<evidence type="ECO:0000313" key="2">
    <source>
        <dbReference type="EMBL" id="MFC5502214.1"/>
    </source>
</evidence>
<sequence length="225" mass="22743">MTDAQQLDAVAARRTRFVVALLFSTGALMAVGGVVAGLIARAAVLTSPSVGSAPQLLPVLSQTGYLFPKARASAPDGAGIWIGIIVAALGVIVLLVGGILAWTRLRGNGSTGTGTGGRRTGTTVALLVGAGTVMTVVGFVGGLVARSFADRASRLASEATRLISDPTNPIGLAFDPTSAHSVPPDFTLFWIAMAIAALGALLLVFGIAVAATRRRAAKRGTQPIS</sequence>
<keyword evidence="1" id="KW-1133">Transmembrane helix</keyword>
<keyword evidence="1" id="KW-0472">Membrane</keyword>
<evidence type="ECO:0000313" key="3">
    <source>
        <dbReference type="Proteomes" id="UP001596039"/>
    </source>
</evidence>
<organism evidence="2 3">
    <name type="scientific">Lysinimonas soli</name>
    <dbReference type="NCBI Taxonomy" id="1074233"/>
    <lineage>
        <taxon>Bacteria</taxon>
        <taxon>Bacillati</taxon>
        <taxon>Actinomycetota</taxon>
        <taxon>Actinomycetes</taxon>
        <taxon>Micrococcales</taxon>
        <taxon>Microbacteriaceae</taxon>
        <taxon>Lysinimonas</taxon>
    </lineage>
</organism>
<feature type="transmembrane region" description="Helical" evidence="1">
    <location>
        <begin position="188"/>
        <end position="211"/>
    </location>
</feature>
<accession>A0ABW0NPB7</accession>